<organism evidence="1 2">
    <name type="scientific">Nocardia tenerifensis</name>
    <dbReference type="NCBI Taxonomy" id="228006"/>
    <lineage>
        <taxon>Bacteria</taxon>
        <taxon>Bacillati</taxon>
        <taxon>Actinomycetota</taxon>
        <taxon>Actinomycetes</taxon>
        <taxon>Mycobacteriales</taxon>
        <taxon>Nocardiaceae</taxon>
        <taxon>Nocardia</taxon>
    </lineage>
</organism>
<dbReference type="Pfam" id="PF13671">
    <property type="entry name" value="AAA_33"/>
    <property type="match status" value="1"/>
</dbReference>
<sequence length="353" mass="38547">MTSDLDRRWIGLDILSDVLGQFEADPGLLHRTCWIPGEGGVAFFPVPGERKLHVLGSCGVAAECRRLLADSVVDGWGLQSGLDGATPLQRMKTEFQRLTGTTREFNMLMRAGFTTVEQLAATPEECLYSLPNSGDVTVARIREFLTWWRDPIPPEAAEMSTAAKALLRESARKLDSCCVLAICGFPASGKSVAARFVASIADVSVLDKDNFAPTLEQTVMTRLVGEPFDRDSEDYKTLVSPGIYEGMVGVGFTIARKHSIVLDAPFLSVIQQAAQANMPLSDYLRRLAGIRVSTPVMTVWMDSSAAEIRSRMVARGEARDAAKLAEWDNYQSSVLDSGLRETARSVVDLVVPN</sequence>
<dbReference type="RefSeq" id="WP_040741622.1">
    <property type="nucleotide sequence ID" value="NZ_QJKF01000011.1"/>
</dbReference>
<dbReference type="OrthoDB" id="198115at2"/>
<dbReference type="Gene3D" id="1.10.150.20">
    <property type="entry name" value="5' to 3' exonuclease, C-terminal subdomain"/>
    <property type="match status" value="1"/>
</dbReference>
<reference evidence="1 2" key="1">
    <citation type="submission" date="2018-05" db="EMBL/GenBank/DDBJ databases">
        <title>Genomic Encyclopedia of Type Strains, Phase IV (KMG-IV): sequencing the most valuable type-strain genomes for metagenomic binning, comparative biology and taxonomic classification.</title>
        <authorList>
            <person name="Goeker M."/>
        </authorList>
    </citation>
    <scope>NUCLEOTIDE SEQUENCE [LARGE SCALE GENOMIC DNA]</scope>
    <source>
        <strain evidence="1 2">DSM 44704</strain>
    </source>
</reference>
<gene>
    <name evidence="1" type="ORF">DFR70_11128</name>
</gene>
<dbReference type="EMBL" id="QJKF01000011">
    <property type="protein sequence ID" value="PXX59646.1"/>
    <property type="molecule type" value="Genomic_DNA"/>
</dbReference>
<dbReference type="SUPFAM" id="SSF52540">
    <property type="entry name" value="P-loop containing nucleoside triphosphate hydrolases"/>
    <property type="match status" value="1"/>
</dbReference>
<evidence type="ECO:0000313" key="1">
    <source>
        <dbReference type="EMBL" id="PXX59646.1"/>
    </source>
</evidence>
<dbReference type="SUPFAM" id="SSF47789">
    <property type="entry name" value="C-terminal domain of RNA polymerase alpha subunit"/>
    <property type="match status" value="1"/>
</dbReference>
<dbReference type="AlphaFoldDB" id="A0A318JSZ3"/>
<dbReference type="Gene3D" id="3.40.50.300">
    <property type="entry name" value="P-loop containing nucleotide triphosphate hydrolases"/>
    <property type="match status" value="1"/>
</dbReference>
<dbReference type="InterPro" id="IPR027417">
    <property type="entry name" value="P-loop_NTPase"/>
</dbReference>
<protein>
    <submittedName>
        <fullName evidence="1">AAA domain-containing protein</fullName>
    </submittedName>
</protein>
<keyword evidence="2" id="KW-1185">Reference proteome</keyword>
<accession>A0A318JSZ3</accession>
<comment type="caution">
    <text evidence="1">The sequence shown here is derived from an EMBL/GenBank/DDBJ whole genome shotgun (WGS) entry which is preliminary data.</text>
</comment>
<evidence type="ECO:0000313" key="2">
    <source>
        <dbReference type="Proteomes" id="UP000247569"/>
    </source>
</evidence>
<proteinExistence type="predicted"/>
<dbReference type="Proteomes" id="UP000247569">
    <property type="component" value="Unassembled WGS sequence"/>
</dbReference>
<name>A0A318JSZ3_9NOCA</name>